<dbReference type="GO" id="GO:0034599">
    <property type="term" value="P:cellular response to oxidative stress"/>
    <property type="evidence" value="ECO:0007669"/>
    <property type="project" value="TreeGrafter"/>
</dbReference>
<dbReference type="InterPro" id="IPR004099">
    <property type="entry name" value="Pyr_nucl-diS_OxRdtase_dimer"/>
</dbReference>
<keyword evidence="5 10" id="KW-0560">Oxidoreductase</keyword>
<evidence type="ECO:0000313" key="11">
    <source>
        <dbReference type="Proteomes" id="UP000070353"/>
    </source>
</evidence>
<dbReference type="SUPFAM" id="SSF51905">
    <property type="entry name" value="FAD/NAD(P)-binding domain"/>
    <property type="match status" value="1"/>
</dbReference>
<dbReference type="Pfam" id="PF07992">
    <property type="entry name" value="Pyr_redox_2"/>
    <property type="match status" value="1"/>
</dbReference>
<feature type="domain" description="Pyridine nucleotide-disulphide oxidoreductase dimerisation" evidence="8">
    <location>
        <begin position="144"/>
        <end position="254"/>
    </location>
</feature>
<dbReference type="Proteomes" id="UP000070353">
    <property type="component" value="Unassembled WGS sequence"/>
</dbReference>
<dbReference type="AlphaFoldDB" id="A0A139QU03"/>
<dbReference type="EMBL" id="LQZB01000042">
    <property type="protein sequence ID" value="KXU05935.1"/>
    <property type="molecule type" value="Genomic_DNA"/>
</dbReference>
<dbReference type="Gene3D" id="3.30.390.30">
    <property type="match status" value="1"/>
</dbReference>
<evidence type="ECO:0000256" key="2">
    <source>
        <dbReference type="ARBA" id="ARBA00007532"/>
    </source>
</evidence>
<evidence type="ECO:0000256" key="6">
    <source>
        <dbReference type="ARBA" id="ARBA00023157"/>
    </source>
</evidence>
<feature type="domain" description="FAD/NAD(P)-binding" evidence="9">
    <location>
        <begin position="4"/>
        <end position="123"/>
    </location>
</feature>
<keyword evidence="6" id="KW-1015">Disulfide bond</keyword>
<dbReference type="GO" id="GO:0050660">
    <property type="term" value="F:flavin adenine dinucleotide binding"/>
    <property type="evidence" value="ECO:0007669"/>
    <property type="project" value="InterPro"/>
</dbReference>
<evidence type="ECO:0000256" key="7">
    <source>
        <dbReference type="ARBA" id="ARBA00023284"/>
    </source>
</evidence>
<accession>A0A139QU03</accession>
<dbReference type="GO" id="GO:0005829">
    <property type="term" value="C:cytosol"/>
    <property type="evidence" value="ECO:0007669"/>
    <property type="project" value="TreeGrafter"/>
</dbReference>
<keyword evidence="4" id="KW-0274">FAD</keyword>
<proteinExistence type="inferred from homology"/>
<gene>
    <name evidence="10" type="ORF">SORDD24_00356</name>
</gene>
<sequence length="255" mass="28036">MFVRRDRPLRGFDSYIVEGLVNEMEKTGLPLHTHKVPVKLEETEQGITIHFEDGSSHTASQVIWATGRRPNVDGLELEKAGVTLNQRGFIQVDEYQNTVVDGIYALGDVTGEKELTPVAIKAGRTLSERLFNGKTSAKMDYTTIPTVVFSHPAIGTVGLTEDQAIKEYGQEHIKVYKSSFASMYSAVTNHRQESRFKLITAGADEKVVGLHGLGYGVDEMIQGFAVAIKMGATKADFDATVAIHPTASEEFVTMR</sequence>
<keyword evidence="3" id="KW-0285">Flavoprotein</keyword>
<dbReference type="InterPro" id="IPR023753">
    <property type="entry name" value="FAD/NAD-binding_dom"/>
</dbReference>
<dbReference type="GO" id="GO:0006749">
    <property type="term" value="P:glutathione metabolic process"/>
    <property type="evidence" value="ECO:0007669"/>
    <property type="project" value="TreeGrafter"/>
</dbReference>
<evidence type="ECO:0000256" key="4">
    <source>
        <dbReference type="ARBA" id="ARBA00022827"/>
    </source>
</evidence>
<dbReference type="PRINTS" id="PR00368">
    <property type="entry name" value="FADPNR"/>
</dbReference>
<dbReference type="InterPro" id="IPR036188">
    <property type="entry name" value="FAD/NAD-bd_sf"/>
</dbReference>
<evidence type="ECO:0000256" key="1">
    <source>
        <dbReference type="ARBA" id="ARBA00001974"/>
    </source>
</evidence>
<dbReference type="GO" id="GO:0004362">
    <property type="term" value="F:glutathione-disulfide reductase (NADPH) activity"/>
    <property type="evidence" value="ECO:0007669"/>
    <property type="project" value="UniProtKB-EC"/>
</dbReference>
<keyword evidence="7" id="KW-0676">Redox-active center</keyword>
<dbReference type="InterPro" id="IPR046952">
    <property type="entry name" value="GSHR/TRXR-like"/>
</dbReference>
<dbReference type="FunFam" id="3.30.390.30:FF:000003">
    <property type="entry name" value="Glutathione reductase"/>
    <property type="match status" value="1"/>
</dbReference>
<comment type="caution">
    <text evidence="10">The sequence shown here is derived from an EMBL/GenBank/DDBJ whole genome shotgun (WGS) entry which is preliminary data.</text>
</comment>
<comment type="similarity">
    <text evidence="2">Belongs to the class-I pyridine nucleotide-disulfide oxidoreductase family.</text>
</comment>
<organism evidence="10 11">
    <name type="scientific">Streptococcus oralis</name>
    <dbReference type="NCBI Taxonomy" id="1303"/>
    <lineage>
        <taxon>Bacteria</taxon>
        <taxon>Bacillati</taxon>
        <taxon>Bacillota</taxon>
        <taxon>Bacilli</taxon>
        <taxon>Lactobacillales</taxon>
        <taxon>Streptococcaceae</taxon>
        <taxon>Streptococcus</taxon>
    </lineage>
</organism>
<reference evidence="10 11" key="1">
    <citation type="submission" date="2016-01" db="EMBL/GenBank/DDBJ databases">
        <title>Highly variable Streptococcus oralis are common among viridans streptococci isolated from primates.</title>
        <authorList>
            <person name="Denapaite D."/>
            <person name="Rieger M."/>
            <person name="Koendgen S."/>
            <person name="Brueckner R."/>
            <person name="Ochigava I."/>
            <person name="Kappeler P."/>
            <person name="Maetz-Rensing K."/>
            <person name="Leendertz F."/>
            <person name="Hakenbeck R."/>
        </authorList>
    </citation>
    <scope>NUCLEOTIDE SEQUENCE [LARGE SCALE GENOMIC DNA]</scope>
    <source>
        <strain evidence="10 11">DD24</strain>
    </source>
</reference>
<comment type="cofactor">
    <cofactor evidence="1">
        <name>FAD</name>
        <dbReference type="ChEBI" id="CHEBI:57692"/>
    </cofactor>
</comment>
<dbReference type="Gene3D" id="3.50.50.60">
    <property type="entry name" value="FAD/NAD(P)-binding domain"/>
    <property type="match status" value="2"/>
</dbReference>
<dbReference type="PANTHER" id="PTHR42737">
    <property type="entry name" value="GLUTATHIONE REDUCTASE"/>
    <property type="match status" value="1"/>
</dbReference>
<dbReference type="PRINTS" id="PR00411">
    <property type="entry name" value="PNDRDTASEI"/>
</dbReference>
<dbReference type="PATRIC" id="fig|1303.84.peg.386"/>
<protein>
    <submittedName>
        <fullName evidence="10">Glutathione reductase</fullName>
        <ecNumber evidence="10">1.8.1.7</ecNumber>
    </submittedName>
</protein>
<dbReference type="InterPro" id="IPR016156">
    <property type="entry name" value="FAD/NAD-linked_Rdtase_dimer_sf"/>
</dbReference>
<dbReference type="EC" id="1.8.1.7" evidence="10"/>
<dbReference type="SUPFAM" id="SSF55424">
    <property type="entry name" value="FAD/NAD-linked reductases, dimerisation (C-terminal) domain"/>
    <property type="match status" value="1"/>
</dbReference>
<evidence type="ECO:0000313" key="10">
    <source>
        <dbReference type="EMBL" id="KXU05935.1"/>
    </source>
</evidence>
<evidence type="ECO:0000256" key="3">
    <source>
        <dbReference type="ARBA" id="ARBA00022630"/>
    </source>
</evidence>
<dbReference type="GO" id="GO:0045454">
    <property type="term" value="P:cell redox homeostasis"/>
    <property type="evidence" value="ECO:0007669"/>
    <property type="project" value="InterPro"/>
</dbReference>
<dbReference type="Pfam" id="PF02852">
    <property type="entry name" value="Pyr_redox_dim"/>
    <property type="match status" value="1"/>
</dbReference>
<evidence type="ECO:0000259" key="9">
    <source>
        <dbReference type="Pfam" id="PF07992"/>
    </source>
</evidence>
<evidence type="ECO:0000256" key="5">
    <source>
        <dbReference type="ARBA" id="ARBA00023002"/>
    </source>
</evidence>
<name>A0A139QU03_STROR</name>
<dbReference type="PANTHER" id="PTHR42737:SF2">
    <property type="entry name" value="GLUTATHIONE REDUCTASE"/>
    <property type="match status" value="1"/>
</dbReference>
<evidence type="ECO:0000259" key="8">
    <source>
        <dbReference type="Pfam" id="PF02852"/>
    </source>
</evidence>